<dbReference type="EMBL" id="JACGWN010000003">
    <property type="protein sequence ID" value="KAL0455722.1"/>
    <property type="molecule type" value="Genomic_DNA"/>
</dbReference>
<comment type="caution">
    <text evidence="2">The sequence shown here is derived from an EMBL/GenBank/DDBJ whole genome shotgun (WGS) entry which is preliminary data.</text>
</comment>
<name>A0AAW2XNT5_9LAMI</name>
<reference evidence="2" key="2">
    <citation type="journal article" date="2024" name="Plant">
        <title>Genomic evolution and insights into agronomic trait innovations of Sesamum species.</title>
        <authorList>
            <person name="Miao H."/>
            <person name="Wang L."/>
            <person name="Qu L."/>
            <person name="Liu H."/>
            <person name="Sun Y."/>
            <person name="Le M."/>
            <person name="Wang Q."/>
            <person name="Wei S."/>
            <person name="Zheng Y."/>
            <person name="Lin W."/>
            <person name="Duan Y."/>
            <person name="Cao H."/>
            <person name="Xiong S."/>
            <person name="Wang X."/>
            <person name="Wei L."/>
            <person name="Li C."/>
            <person name="Ma Q."/>
            <person name="Ju M."/>
            <person name="Zhao R."/>
            <person name="Li G."/>
            <person name="Mu C."/>
            <person name="Tian Q."/>
            <person name="Mei H."/>
            <person name="Zhang T."/>
            <person name="Gao T."/>
            <person name="Zhang H."/>
        </authorList>
    </citation>
    <scope>NUCLEOTIDE SEQUENCE</scope>
    <source>
        <strain evidence="2">KEN1</strain>
    </source>
</reference>
<evidence type="ECO:0000313" key="2">
    <source>
        <dbReference type="EMBL" id="KAL0455722.1"/>
    </source>
</evidence>
<reference evidence="2" key="1">
    <citation type="submission" date="2020-06" db="EMBL/GenBank/DDBJ databases">
        <authorList>
            <person name="Li T."/>
            <person name="Hu X."/>
            <person name="Zhang T."/>
            <person name="Song X."/>
            <person name="Zhang H."/>
            <person name="Dai N."/>
            <person name="Sheng W."/>
            <person name="Hou X."/>
            <person name="Wei L."/>
        </authorList>
    </citation>
    <scope>NUCLEOTIDE SEQUENCE</scope>
    <source>
        <strain evidence="2">KEN1</strain>
        <tissue evidence="2">Leaf</tissue>
    </source>
</reference>
<dbReference type="Pfam" id="PF13960">
    <property type="entry name" value="DUF4218"/>
    <property type="match status" value="1"/>
</dbReference>
<proteinExistence type="predicted"/>
<organism evidence="2">
    <name type="scientific">Sesamum latifolium</name>
    <dbReference type="NCBI Taxonomy" id="2727402"/>
    <lineage>
        <taxon>Eukaryota</taxon>
        <taxon>Viridiplantae</taxon>
        <taxon>Streptophyta</taxon>
        <taxon>Embryophyta</taxon>
        <taxon>Tracheophyta</taxon>
        <taxon>Spermatophyta</taxon>
        <taxon>Magnoliopsida</taxon>
        <taxon>eudicotyledons</taxon>
        <taxon>Gunneridae</taxon>
        <taxon>Pentapetalae</taxon>
        <taxon>asterids</taxon>
        <taxon>lamiids</taxon>
        <taxon>Lamiales</taxon>
        <taxon>Pedaliaceae</taxon>
        <taxon>Sesamum</taxon>
    </lineage>
</organism>
<feature type="domain" description="DUF4218" evidence="1">
    <location>
        <begin position="35"/>
        <end position="102"/>
    </location>
</feature>
<accession>A0AAW2XNT5</accession>
<sequence length="306" mass="35147">MTKLRMHGIKSYDCHVFMQKLIPIAFQEMVPEHVWSALTEIFSSRFFDSMEHLIVHLPYEARVGGASAIQVDPFERASGASKKRWLTGPEWHIIETYILTNCEVVTILRHHHSGDPIIDQLVSTGFKDWFKQRVHPILNSTKNELLKSHYWGPSAKVTSVPCYFVKGYNFQTEWHNTGKSTMNCGVCVKSSSYNEDNDFDGIIEEIIQLTYPLIPDLHIVLFKCRWVDPVREIKYPSLKRDKGDWYVVAKVKAQRVVDESVWTDICAYQPDEVLPVPVVGTDNQTYDLRDPNGLQVMIDNQDAGTS</sequence>
<evidence type="ECO:0000259" key="1">
    <source>
        <dbReference type="Pfam" id="PF13960"/>
    </source>
</evidence>
<dbReference type="InterPro" id="IPR025452">
    <property type="entry name" value="DUF4218"/>
</dbReference>
<protein>
    <recommendedName>
        <fullName evidence="1">DUF4218 domain-containing protein</fullName>
    </recommendedName>
</protein>
<gene>
    <name evidence="2" type="ORF">Slati_0911400</name>
</gene>
<dbReference type="PANTHER" id="PTHR48258:SF4">
    <property type="entry name" value="DUF4216 DOMAIN-CONTAINING PROTEIN"/>
    <property type="match status" value="1"/>
</dbReference>
<dbReference type="PANTHER" id="PTHR48258">
    <property type="entry name" value="DUF4218 DOMAIN-CONTAINING PROTEIN-RELATED"/>
    <property type="match status" value="1"/>
</dbReference>
<dbReference type="AlphaFoldDB" id="A0AAW2XNT5"/>